<sequence>MSERDDDRLCGLFYPDKLKYKPGYAPVDYSYVHKELKKTGVTGKLFWEEYRARCEKDGVSACSYITFAKNYKKFTADKNYTSHIEHKLGLEIEVYWSGPATSYTEPDTGERITAYLFAATMPCSQISYVEAAAGMDEKAWLSCHVNMFRFFGGTPVKVVCDNLKTAVTPHPKRGEIILNEAYLSLGQYYSVAIMPAGVKKPKRKADAEGSAGKTAAAVIAKLRNDTFPSLAALNAGIRKAVKEFNDKTFRKPPEHL</sequence>
<evidence type="ECO:0000313" key="1">
    <source>
        <dbReference type="EMBL" id="RKI92723.1"/>
    </source>
</evidence>
<organism evidence="1 2">
    <name type="scientific">Parablautia intestinalis</name>
    <dbReference type="NCBI Taxonomy" id="2320100"/>
    <lineage>
        <taxon>Bacteria</taxon>
        <taxon>Bacillati</taxon>
        <taxon>Bacillota</taxon>
        <taxon>Clostridia</taxon>
        <taxon>Lachnospirales</taxon>
        <taxon>Lachnospiraceae</taxon>
        <taxon>Parablautia</taxon>
    </lineage>
</organism>
<dbReference type="PANTHER" id="PTHR35004:SF8">
    <property type="entry name" value="TRANSPOSASE RV3428C-RELATED"/>
    <property type="match status" value="1"/>
</dbReference>
<keyword evidence="2" id="KW-1185">Reference proteome</keyword>
<comment type="caution">
    <text evidence="1">The sequence shown here is derived from an EMBL/GenBank/DDBJ whole genome shotgun (WGS) entry which is preliminary data.</text>
</comment>
<reference evidence="1 2" key="1">
    <citation type="submission" date="2018-09" db="EMBL/GenBank/DDBJ databases">
        <title>Murine metabolic-syndrome-specific gut microbial biobank.</title>
        <authorList>
            <person name="Liu C."/>
        </authorList>
    </citation>
    <scope>NUCLEOTIDE SEQUENCE [LARGE SCALE GENOMIC DNA]</scope>
    <source>
        <strain evidence="1 2">0.1xD8-82</strain>
    </source>
</reference>
<accession>A0A3A9AYU2</accession>
<dbReference type="PANTHER" id="PTHR35004">
    <property type="entry name" value="TRANSPOSASE RV3428C-RELATED"/>
    <property type="match status" value="1"/>
</dbReference>
<dbReference type="OrthoDB" id="3193769at2"/>
<protein>
    <submittedName>
        <fullName evidence="1">Transposase</fullName>
    </submittedName>
</protein>
<name>A0A3A9AYU2_9FIRM</name>
<dbReference type="AlphaFoldDB" id="A0A3A9AYU2"/>
<evidence type="ECO:0000313" key="2">
    <source>
        <dbReference type="Proteomes" id="UP000280696"/>
    </source>
</evidence>
<dbReference type="Proteomes" id="UP000280696">
    <property type="component" value="Unassembled WGS sequence"/>
</dbReference>
<dbReference type="EMBL" id="RAYQ01000004">
    <property type="protein sequence ID" value="RKI92723.1"/>
    <property type="molecule type" value="Genomic_DNA"/>
</dbReference>
<proteinExistence type="predicted"/>
<gene>
    <name evidence="1" type="ORF">D7V94_05180</name>
</gene>